<evidence type="ECO:0000313" key="10">
    <source>
        <dbReference type="EMBL" id="MYL32180.1"/>
    </source>
</evidence>
<evidence type="ECO:0000256" key="5">
    <source>
        <dbReference type="ARBA" id="ARBA00023136"/>
    </source>
</evidence>
<dbReference type="NCBIfam" id="TIGR02887">
    <property type="entry name" value="spore_ger_x_C"/>
    <property type="match status" value="1"/>
</dbReference>
<dbReference type="PANTHER" id="PTHR35789">
    <property type="entry name" value="SPORE GERMINATION PROTEIN B3"/>
    <property type="match status" value="1"/>
</dbReference>
<keyword evidence="7" id="KW-0449">Lipoprotein</keyword>
<evidence type="ECO:0000256" key="3">
    <source>
        <dbReference type="ARBA" id="ARBA00022544"/>
    </source>
</evidence>
<dbReference type="Gene3D" id="3.30.300.210">
    <property type="entry name" value="Nutrient germinant receptor protein C, domain 3"/>
    <property type="match status" value="1"/>
</dbReference>
<feature type="domain" description="Spore germination GerAC-like C-terminal" evidence="8">
    <location>
        <begin position="201"/>
        <end position="359"/>
    </location>
</feature>
<protein>
    <submittedName>
        <fullName evidence="10">Ger(X)C family spore germination protein</fullName>
    </submittedName>
</protein>
<feature type="domain" description="Spore germination protein N-terminal" evidence="9">
    <location>
        <begin position="24"/>
        <end position="191"/>
    </location>
</feature>
<dbReference type="PANTHER" id="PTHR35789:SF1">
    <property type="entry name" value="SPORE GERMINATION PROTEIN B3"/>
    <property type="match status" value="1"/>
</dbReference>
<dbReference type="GO" id="GO:0009847">
    <property type="term" value="P:spore germination"/>
    <property type="evidence" value="ECO:0007669"/>
    <property type="project" value="InterPro"/>
</dbReference>
<evidence type="ECO:0000259" key="9">
    <source>
        <dbReference type="Pfam" id="PF25198"/>
    </source>
</evidence>
<evidence type="ECO:0000313" key="11">
    <source>
        <dbReference type="Proteomes" id="UP000468638"/>
    </source>
</evidence>
<dbReference type="PROSITE" id="PS51257">
    <property type="entry name" value="PROKAR_LIPOPROTEIN"/>
    <property type="match status" value="1"/>
</dbReference>
<comment type="caution">
    <text evidence="10">The sequence shown here is derived from an EMBL/GenBank/DDBJ whole genome shotgun (WGS) entry which is preliminary data.</text>
</comment>
<dbReference type="RefSeq" id="WP_160847493.1">
    <property type="nucleotide sequence ID" value="NZ_WMEQ01000001.1"/>
</dbReference>
<proteinExistence type="inferred from homology"/>
<dbReference type="OrthoDB" id="2592518at2"/>
<comment type="similarity">
    <text evidence="2">Belongs to the GerABKC lipoprotein family.</text>
</comment>
<sequence>MKGRFSFIFISFLILAGCQQNYSVEDRVLVILSGFDYVDDQTIKGTVAIPQIIRREKTQEFSNEVSITETASSIKELLLKMQHKTSKPISNGKLKVSLYGEKLAKEGILNYVEYLSRDPVIGRNISLCIVNGEAENLIKGPYNNREGTTAEYIGKLIGQNIQRGNFPNSNLHLFLKHHYAVGIDPILPVLKKENNDVVLKGIGILKDGVLVHTVPYSEGFFFKVLKDRASFGILTMPYQDQNVVLENVVSKVTYHTSGDASNPKFNIEVKVKGYLNEVANMNVAVTPKMIEDIESKMITFSKEKGLELINQFKEKDIDPFGFGYILKNRFPNFTLEKWKTQYPDVPISIDFKIDITHKGIRDG</sequence>
<comment type="subcellular location">
    <subcellularLocation>
        <location evidence="1">Membrane</location>
        <topology evidence="1">Lipid-anchor</topology>
    </subcellularLocation>
</comment>
<dbReference type="GO" id="GO:0016020">
    <property type="term" value="C:membrane"/>
    <property type="evidence" value="ECO:0007669"/>
    <property type="project" value="UniProtKB-SubCell"/>
</dbReference>
<evidence type="ECO:0000256" key="4">
    <source>
        <dbReference type="ARBA" id="ARBA00022729"/>
    </source>
</evidence>
<keyword evidence="5" id="KW-0472">Membrane</keyword>
<keyword evidence="3" id="KW-0309">Germination</keyword>
<dbReference type="InterPro" id="IPR057336">
    <property type="entry name" value="GerAC_N"/>
</dbReference>
<evidence type="ECO:0000256" key="2">
    <source>
        <dbReference type="ARBA" id="ARBA00007886"/>
    </source>
</evidence>
<keyword evidence="4" id="KW-0732">Signal</keyword>
<dbReference type="InterPro" id="IPR038501">
    <property type="entry name" value="Spore_GerAC_C_sf"/>
</dbReference>
<reference evidence="10 11" key="1">
    <citation type="submission" date="2019-11" db="EMBL/GenBank/DDBJ databases">
        <title>Genome sequences of 17 halophilic strains isolated from different environments.</title>
        <authorList>
            <person name="Furrow R.E."/>
        </authorList>
    </citation>
    <scope>NUCLEOTIDE SEQUENCE [LARGE SCALE GENOMIC DNA]</scope>
    <source>
        <strain evidence="10 11">22514_16_FS</strain>
    </source>
</reference>
<dbReference type="Pfam" id="PF25198">
    <property type="entry name" value="Spore_GerAC_N"/>
    <property type="match status" value="1"/>
</dbReference>
<accession>A0A6I4ZW62</accession>
<gene>
    <name evidence="10" type="ORF">GLW05_00985</name>
</gene>
<dbReference type="EMBL" id="WMEQ01000001">
    <property type="protein sequence ID" value="MYL32180.1"/>
    <property type="molecule type" value="Genomic_DNA"/>
</dbReference>
<evidence type="ECO:0000256" key="1">
    <source>
        <dbReference type="ARBA" id="ARBA00004635"/>
    </source>
</evidence>
<evidence type="ECO:0000259" key="8">
    <source>
        <dbReference type="Pfam" id="PF05504"/>
    </source>
</evidence>
<keyword evidence="6" id="KW-0564">Palmitate</keyword>
<dbReference type="Pfam" id="PF05504">
    <property type="entry name" value="Spore_GerAC"/>
    <property type="match status" value="1"/>
</dbReference>
<dbReference type="InterPro" id="IPR008844">
    <property type="entry name" value="Spore_GerAC-like"/>
</dbReference>
<name>A0A6I4ZW62_9BACI</name>
<organism evidence="10 11">
    <name type="scientific">Pontibacillus yanchengensis</name>
    <dbReference type="NCBI Taxonomy" id="462910"/>
    <lineage>
        <taxon>Bacteria</taxon>
        <taxon>Bacillati</taxon>
        <taxon>Bacillota</taxon>
        <taxon>Bacilli</taxon>
        <taxon>Bacillales</taxon>
        <taxon>Bacillaceae</taxon>
        <taxon>Pontibacillus</taxon>
    </lineage>
</organism>
<evidence type="ECO:0000256" key="7">
    <source>
        <dbReference type="ARBA" id="ARBA00023288"/>
    </source>
</evidence>
<dbReference type="AlphaFoldDB" id="A0A6I4ZW62"/>
<dbReference type="InterPro" id="IPR046953">
    <property type="entry name" value="Spore_GerAC-like_C"/>
</dbReference>
<evidence type="ECO:0000256" key="6">
    <source>
        <dbReference type="ARBA" id="ARBA00023139"/>
    </source>
</evidence>
<dbReference type="Proteomes" id="UP000468638">
    <property type="component" value="Unassembled WGS sequence"/>
</dbReference>